<dbReference type="RefSeq" id="WP_037973971.1">
    <property type="nucleotide sequence ID" value="NZ_JAXDSK010000040.1"/>
</dbReference>
<name>A0A073IUN6_9BACT</name>
<reference evidence="4 5" key="1">
    <citation type="submission" date="2014-04" db="EMBL/GenBank/DDBJ databases">
        <title>Draft Genome Sequence of Synergistes jonesii.</title>
        <authorList>
            <person name="Coil D.A."/>
            <person name="Eisen J.A."/>
            <person name="Holland-Moritz H.E."/>
        </authorList>
    </citation>
    <scope>NUCLEOTIDE SEQUENCE [LARGE SCALE GENOMIC DNA]</scope>
    <source>
        <strain evidence="4 5">78-1</strain>
    </source>
</reference>
<proteinExistence type="inferred from homology"/>
<evidence type="ECO:0000313" key="5">
    <source>
        <dbReference type="Proteomes" id="UP000027665"/>
    </source>
</evidence>
<accession>A0A073IUN6</accession>
<dbReference type="Pfam" id="PF06253">
    <property type="entry name" value="MTTB"/>
    <property type="match status" value="1"/>
</dbReference>
<dbReference type="STRING" id="2754.EH55_01635"/>
<protein>
    <recommendedName>
        <fullName evidence="6">Trimethylamine methyltransferase</fullName>
    </recommendedName>
</protein>
<dbReference type="InterPro" id="IPR038601">
    <property type="entry name" value="MttB-like_sf"/>
</dbReference>
<organism evidence="4 5">
    <name type="scientific">Synergistes jonesii</name>
    <dbReference type="NCBI Taxonomy" id="2754"/>
    <lineage>
        <taxon>Bacteria</taxon>
        <taxon>Thermotogati</taxon>
        <taxon>Synergistota</taxon>
        <taxon>Synergistia</taxon>
        <taxon>Synergistales</taxon>
        <taxon>Synergistaceae</taxon>
        <taxon>Synergistes</taxon>
    </lineage>
</organism>
<evidence type="ECO:0000256" key="2">
    <source>
        <dbReference type="ARBA" id="ARBA00022603"/>
    </source>
</evidence>
<evidence type="ECO:0000256" key="1">
    <source>
        <dbReference type="ARBA" id="ARBA00007137"/>
    </source>
</evidence>
<dbReference type="GO" id="GO:0032259">
    <property type="term" value="P:methylation"/>
    <property type="evidence" value="ECO:0007669"/>
    <property type="project" value="UniProtKB-KW"/>
</dbReference>
<dbReference type="GO" id="GO:0015948">
    <property type="term" value="P:methanogenesis"/>
    <property type="evidence" value="ECO:0007669"/>
    <property type="project" value="InterPro"/>
</dbReference>
<evidence type="ECO:0000256" key="3">
    <source>
        <dbReference type="ARBA" id="ARBA00022679"/>
    </source>
</evidence>
<keyword evidence="5" id="KW-1185">Reference proteome</keyword>
<evidence type="ECO:0000313" key="4">
    <source>
        <dbReference type="EMBL" id="KEJ93499.1"/>
    </source>
</evidence>
<dbReference type="OrthoDB" id="9815793at2"/>
<dbReference type="GeneID" id="90982389"/>
<keyword evidence="3" id="KW-0808">Transferase</keyword>
<dbReference type="AlphaFoldDB" id="A0A073IUN6"/>
<dbReference type="InterPro" id="IPR010426">
    <property type="entry name" value="MTTB_MeTrfase"/>
</dbReference>
<dbReference type="Proteomes" id="UP000027665">
    <property type="component" value="Unassembled WGS sequence"/>
</dbReference>
<comment type="caution">
    <text evidence="4">The sequence shown here is derived from an EMBL/GenBank/DDBJ whole genome shotgun (WGS) entry which is preliminary data.</text>
</comment>
<sequence>MERFKILSDADLLRIDQASRALLMEVGVEIHDERAMDYYEKAGAHVDRENHRVYVPDYLITATLNKCSSSVRLYNRRDPEPIVIGGDDVYFGTVGIATNVLDINTDQYRAVLTQDLIDIIRLSDALDRPHYILVPGTPTDVPSTIVDLIETKALLMNTSKHFITEAQNAENCKRAIEMAAAVAGGLDKLIAKPFMTMLVTLTSPLHFRQDVSDLIIESALVGLPLFIESGPMAGGTGPATMAGTLICANAEILNAIVLAKAVNPEVPIIYASWARLLDMRVATCSHGGPEFAMLRVGTTQLAKYYGLPSGGGSVLGDTKSIDVQLGMEKMGTGLLPALAGTNMCTGMGLFADENAISLETLVIDWEITGWIERVLRGIKVTKETCNLAVFKEVGPGGDFVRCEHTRENYRIESFLPQIMDRGYLALDKDPLAKTMRKRAKKLFPKLMQAYKGPEIPEEIVRKMDEIIAR</sequence>
<evidence type="ECO:0008006" key="6">
    <source>
        <dbReference type="Google" id="ProtNLM"/>
    </source>
</evidence>
<dbReference type="GO" id="GO:0008168">
    <property type="term" value="F:methyltransferase activity"/>
    <property type="evidence" value="ECO:0007669"/>
    <property type="project" value="UniProtKB-KW"/>
</dbReference>
<keyword evidence="2" id="KW-0489">Methyltransferase</keyword>
<dbReference type="eggNOG" id="COG5598">
    <property type="taxonomic scope" value="Bacteria"/>
</dbReference>
<dbReference type="EMBL" id="JMKI01000002">
    <property type="protein sequence ID" value="KEJ93499.1"/>
    <property type="molecule type" value="Genomic_DNA"/>
</dbReference>
<comment type="similarity">
    <text evidence="1">Belongs to the trimethylamine methyltransferase family.</text>
</comment>
<gene>
    <name evidence="4" type="ORF">EH55_01635</name>
</gene>
<dbReference type="Gene3D" id="3.20.20.480">
    <property type="entry name" value="Trimethylamine methyltransferase-like"/>
    <property type="match status" value="1"/>
</dbReference>